<dbReference type="SUPFAM" id="SSF102114">
    <property type="entry name" value="Radical SAM enzymes"/>
    <property type="match status" value="1"/>
</dbReference>
<comment type="similarity">
    <text evidence="8">Belongs to the radical SAM superfamily. Lipoyl synthase family.</text>
</comment>
<feature type="binding site" evidence="8">
    <location>
        <position position="88"/>
    </location>
    <ligand>
        <name>[4Fe-4S] cluster</name>
        <dbReference type="ChEBI" id="CHEBI:49883"/>
        <label>2</label>
        <note>4Fe-4S-S-AdoMet</note>
    </ligand>
</feature>
<comment type="cofactor">
    <cofactor evidence="8">
        <name>[4Fe-4S] cluster</name>
        <dbReference type="ChEBI" id="CHEBI:49883"/>
    </cofactor>
    <text evidence="8">Binds 2 [4Fe-4S] clusters per subunit. One cluster is coordinated with 3 cysteines and an exchangeable S-adenosyl-L-methionine.</text>
</comment>
<dbReference type="GO" id="GO:0016992">
    <property type="term" value="F:lipoate synthase activity"/>
    <property type="evidence" value="ECO:0007669"/>
    <property type="project" value="UniProtKB-EC"/>
</dbReference>
<dbReference type="InterPro" id="IPR013785">
    <property type="entry name" value="Aldolase_TIM"/>
</dbReference>
<dbReference type="InterPro" id="IPR058240">
    <property type="entry name" value="rSAM_sf"/>
</dbReference>
<feature type="binding site" evidence="8">
    <location>
        <position position="95"/>
    </location>
    <ligand>
        <name>[4Fe-4S] cluster</name>
        <dbReference type="ChEBI" id="CHEBI:49883"/>
        <label>2</label>
        <note>4Fe-4S-S-AdoMet</note>
    </ligand>
</feature>
<keyword evidence="5 8" id="KW-0408">Iron</keyword>
<protein>
    <recommendedName>
        <fullName evidence="8">Lipoyl synthase</fullName>
        <ecNumber evidence="8">2.8.1.8</ecNumber>
    </recommendedName>
    <alternativeName>
        <fullName evidence="8">Lip-syn</fullName>
        <shortName evidence="8">LS</shortName>
    </alternativeName>
    <alternativeName>
        <fullName evidence="8">Lipoate synthase</fullName>
    </alternativeName>
    <alternativeName>
        <fullName evidence="8">Lipoic acid synthase</fullName>
    </alternativeName>
    <alternativeName>
        <fullName evidence="8">Sulfur insertion protein LipA</fullName>
    </alternativeName>
</protein>
<reference evidence="11 12" key="1">
    <citation type="submission" date="2023-07" db="EMBL/GenBank/DDBJ databases">
        <title>Genomic Encyclopedia of Type Strains, Phase IV (KMG-IV): sequencing the most valuable type-strain genomes for metagenomic binning, comparative biology and taxonomic classification.</title>
        <authorList>
            <person name="Goeker M."/>
        </authorList>
    </citation>
    <scope>NUCLEOTIDE SEQUENCE [LARGE SCALE GENOMIC DNA]</scope>
    <source>
        <strain evidence="11 12">DSM 19562</strain>
    </source>
</reference>
<name>A0ABU0HKI2_9HYPH</name>
<dbReference type="NCBIfam" id="NF004019">
    <property type="entry name" value="PRK05481.1"/>
    <property type="match status" value="1"/>
</dbReference>
<feature type="domain" description="Radical SAM core" evidence="10">
    <location>
        <begin position="74"/>
        <end position="290"/>
    </location>
</feature>
<dbReference type="RefSeq" id="WP_238247803.1">
    <property type="nucleotide sequence ID" value="NZ_BPQX01000014.1"/>
</dbReference>
<evidence type="ECO:0000259" key="10">
    <source>
        <dbReference type="PROSITE" id="PS51918"/>
    </source>
</evidence>
<dbReference type="PIRSF" id="PIRSF005963">
    <property type="entry name" value="Lipoyl_synth"/>
    <property type="match status" value="1"/>
</dbReference>
<evidence type="ECO:0000256" key="2">
    <source>
        <dbReference type="ARBA" id="ARBA00022679"/>
    </source>
</evidence>
<keyword evidence="3 8" id="KW-0949">S-adenosyl-L-methionine</keyword>
<dbReference type="HAMAP" id="MF_00206">
    <property type="entry name" value="Lipoyl_synth"/>
    <property type="match status" value="1"/>
</dbReference>
<keyword evidence="2 8" id="KW-0808">Transferase</keyword>
<evidence type="ECO:0000313" key="12">
    <source>
        <dbReference type="Proteomes" id="UP001236369"/>
    </source>
</evidence>
<keyword evidence="8" id="KW-0963">Cytoplasm</keyword>
<gene>
    <name evidence="8" type="primary">lipA</name>
    <name evidence="11" type="ORF">QO016_002320</name>
</gene>
<keyword evidence="1 8" id="KW-0004">4Fe-4S</keyword>
<evidence type="ECO:0000256" key="9">
    <source>
        <dbReference type="SAM" id="MobiDB-lite"/>
    </source>
</evidence>
<feature type="binding site" evidence="8">
    <location>
        <position position="73"/>
    </location>
    <ligand>
        <name>[4Fe-4S] cluster</name>
        <dbReference type="ChEBI" id="CHEBI:49883"/>
        <label>1</label>
    </ligand>
</feature>
<feature type="region of interest" description="Disordered" evidence="9">
    <location>
        <begin position="8"/>
        <end position="27"/>
    </location>
</feature>
<dbReference type="PANTHER" id="PTHR10949:SF0">
    <property type="entry name" value="LIPOYL SYNTHASE, MITOCHONDRIAL"/>
    <property type="match status" value="1"/>
</dbReference>
<comment type="caution">
    <text evidence="11">The sequence shown here is derived from an EMBL/GenBank/DDBJ whole genome shotgun (WGS) entry which is preliminary data.</text>
</comment>
<dbReference type="SFLD" id="SFLDF00271">
    <property type="entry name" value="lipoyl_synthase"/>
    <property type="match status" value="1"/>
</dbReference>
<accession>A0ABU0HKI2</accession>
<sequence length="325" mass="35890">MAVVLDLLKNDPRPPRHPEKAHRPDQPIALKKPDWIRVKAPGSKAWGETQKIVREHGLVTVCEEAGCPNIGECWEKRHATFMIMGDTCTRACAFCNVRTGLPEGLDAAEPEKIGDSVAKLGLHHVVITSVDRDDLKDGGAEHFARTIAAIRRASPGTTVEILTPDFLRKDGALETVVAARPDVFNHNLETVPAKYLTVRPGARYFHSVRLLQRVKELDPTIFTKSGIMVGLGEERNEVLQLMDDLRSADVDFLTIGQYLQPSKKHHAVMRFVPPDEFKGYETTAYAKGFLLVSATPLTRSSHHAGEDFARLQAARLAKLSPALSA</sequence>
<dbReference type="PANTHER" id="PTHR10949">
    <property type="entry name" value="LIPOYL SYNTHASE"/>
    <property type="match status" value="1"/>
</dbReference>
<evidence type="ECO:0000256" key="8">
    <source>
        <dbReference type="HAMAP-Rule" id="MF_00206"/>
    </source>
</evidence>
<feature type="binding site" evidence="8">
    <location>
        <position position="92"/>
    </location>
    <ligand>
        <name>[4Fe-4S] cluster</name>
        <dbReference type="ChEBI" id="CHEBI:49883"/>
        <label>2</label>
        <note>4Fe-4S-S-AdoMet</note>
    </ligand>
</feature>
<evidence type="ECO:0000256" key="7">
    <source>
        <dbReference type="ARBA" id="ARBA00047326"/>
    </source>
</evidence>
<organism evidence="11 12">
    <name type="scientific">Methylobacterium persicinum</name>
    <dbReference type="NCBI Taxonomy" id="374426"/>
    <lineage>
        <taxon>Bacteria</taxon>
        <taxon>Pseudomonadati</taxon>
        <taxon>Pseudomonadota</taxon>
        <taxon>Alphaproteobacteria</taxon>
        <taxon>Hyphomicrobiales</taxon>
        <taxon>Methylobacteriaceae</taxon>
        <taxon>Methylobacterium</taxon>
    </lineage>
</organism>
<dbReference type="CDD" id="cd01335">
    <property type="entry name" value="Radical_SAM"/>
    <property type="match status" value="1"/>
</dbReference>
<keyword evidence="4 8" id="KW-0479">Metal-binding</keyword>
<comment type="catalytic activity">
    <reaction evidence="7 8">
        <text>[[Fe-S] cluster scaffold protein carrying a second [4Fe-4S](2+) cluster] + N(6)-octanoyl-L-lysyl-[protein] + 2 oxidized [2Fe-2S]-[ferredoxin] + 2 S-adenosyl-L-methionine + 4 H(+) = [[Fe-S] cluster scaffold protein] + N(6)-[(R)-dihydrolipoyl]-L-lysyl-[protein] + 4 Fe(3+) + 2 hydrogen sulfide + 2 5'-deoxyadenosine + 2 L-methionine + 2 reduced [2Fe-2S]-[ferredoxin]</text>
        <dbReference type="Rhea" id="RHEA:16585"/>
        <dbReference type="Rhea" id="RHEA-COMP:9928"/>
        <dbReference type="Rhea" id="RHEA-COMP:10000"/>
        <dbReference type="Rhea" id="RHEA-COMP:10001"/>
        <dbReference type="Rhea" id="RHEA-COMP:10475"/>
        <dbReference type="Rhea" id="RHEA-COMP:14568"/>
        <dbReference type="Rhea" id="RHEA-COMP:14569"/>
        <dbReference type="ChEBI" id="CHEBI:15378"/>
        <dbReference type="ChEBI" id="CHEBI:17319"/>
        <dbReference type="ChEBI" id="CHEBI:29034"/>
        <dbReference type="ChEBI" id="CHEBI:29919"/>
        <dbReference type="ChEBI" id="CHEBI:33722"/>
        <dbReference type="ChEBI" id="CHEBI:33737"/>
        <dbReference type="ChEBI" id="CHEBI:33738"/>
        <dbReference type="ChEBI" id="CHEBI:57844"/>
        <dbReference type="ChEBI" id="CHEBI:59789"/>
        <dbReference type="ChEBI" id="CHEBI:78809"/>
        <dbReference type="ChEBI" id="CHEBI:83100"/>
        <dbReference type="EC" id="2.8.1.8"/>
    </reaction>
</comment>
<comment type="pathway">
    <text evidence="8">Protein modification; protein lipoylation via endogenous pathway; protein N(6)-(lipoyl)lysine from octanoyl-[acyl-carrier-protein]: step 2/2.</text>
</comment>
<evidence type="ECO:0000256" key="3">
    <source>
        <dbReference type="ARBA" id="ARBA00022691"/>
    </source>
</evidence>
<evidence type="ECO:0000256" key="6">
    <source>
        <dbReference type="ARBA" id="ARBA00023014"/>
    </source>
</evidence>
<dbReference type="EMBL" id="JAUSVV010000004">
    <property type="protein sequence ID" value="MDQ0442823.1"/>
    <property type="molecule type" value="Genomic_DNA"/>
</dbReference>
<dbReference type="InterPro" id="IPR006638">
    <property type="entry name" value="Elp3/MiaA/NifB-like_rSAM"/>
</dbReference>
<dbReference type="NCBIfam" id="TIGR00510">
    <property type="entry name" value="lipA"/>
    <property type="match status" value="1"/>
</dbReference>
<comment type="subcellular location">
    <subcellularLocation>
        <location evidence="8">Cytoplasm</location>
    </subcellularLocation>
</comment>
<dbReference type="Proteomes" id="UP001236369">
    <property type="component" value="Unassembled WGS sequence"/>
</dbReference>
<feature type="binding site" evidence="8">
    <location>
        <position position="62"/>
    </location>
    <ligand>
        <name>[4Fe-4S] cluster</name>
        <dbReference type="ChEBI" id="CHEBI:49883"/>
        <label>1</label>
    </ligand>
</feature>
<dbReference type="NCBIfam" id="NF009544">
    <property type="entry name" value="PRK12928.1"/>
    <property type="match status" value="1"/>
</dbReference>
<keyword evidence="6 8" id="KW-0411">Iron-sulfur</keyword>
<dbReference type="PROSITE" id="PS51918">
    <property type="entry name" value="RADICAL_SAM"/>
    <property type="match status" value="1"/>
</dbReference>
<evidence type="ECO:0000313" key="11">
    <source>
        <dbReference type="EMBL" id="MDQ0442823.1"/>
    </source>
</evidence>
<dbReference type="InterPro" id="IPR003698">
    <property type="entry name" value="Lipoyl_synth"/>
</dbReference>
<comment type="function">
    <text evidence="8">Catalyzes the radical-mediated insertion of two sulfur atoms into the C-6 and C-8 positions of the octanoyl moiety bound to the lipoyl domains of lipoate-dependent enzymes, thereby converting the octanoylated domains into lipoylated derivatives.</text>
</comment>
<dbReference type="InterPro" id="IPR007197">
    <property type="entry name" value="rSAM"/>
</dbReference>
<dbReference type="SFLD" id="SFLDS00029">
    <property type="entry name" value="Radical_SAM"/>
    <property type="match status" value="1"/>
</dbReference>
<evidence type="ECO:0000256" key="1">
    <source>
        <dbReference type="ARBA" id="ARBA00022485"/>
    </source>
</evidence>
<evidence type="ECO:0000256" key="4">
    <source>
        <dbReference type="ARBA" id="ARBA00022723"/>
    </source>
</evidence>
<dbReference type="EC" id="2.8.1.8" evidence="8"/>
<feature type="binding site" evidence="8">
    <location>
        <position position="301"/>
    </location>
    <ligand>
        <name>[4Fe-4S] cluster</name>
        <dbReference type="ChEBI" id="CHEBI:49883"/>
        <label>1</label>
    </ligand>
</feature>
<evidence type="ECO:0000256" key="5">
    <source>
        <dbReference type="ARBA" id="ARBA00023004"/>
    </source>
</evidence>
<keyword evidence="12" id="KW-1185">Reference proteome</keyword>
<proteinExistence type="inferred from homology"/>
<dbReference type="SFLD" id="SFLDG01058">
    <property type="entry name" value="lipoyl_synthase_like"/>
    <property type="match status" value="1"/>
</dbReference>
<dbReference type="SMART" id="SM00729">
    <property type="entry name" value="Elp3"/>
    <property type="match status" value="1"/>
</dbReference>
<feature type="binding site" evidence="8">
    <location>
        <position position="67"/>
    </location>
    <ligand>
        <name>[4Fe-4S] cluster</name>
        <dbReference type="ChEBI" id="CHEBI:49883"/>
        <label>1</label>
    </ligand>
</feature>
<dbReference type="Pfam" id="PF04055">
    <property type="entry name" value="Radical_SAM"/>
    <property type="match status" value="1"/>
</dbReference>
<dbReference type="Gene3D" id="3.20.20.70">
    <property type="entry name" value="Aldolase class I"/>
    <property type="match status" value="1"/>
</dbReference>